<evidence type="ECO:0000313" key="1">
    <source>
        <dbReference type="EMBL" id="JAE08834.1"/>
    </source>
</evidence>
<accession>A0A0A9FC79</accession>
<proteinExistence type="predicted"/>
<reference evidence="1" key="1">
    <citation type="submission" date="2014-09" db="EMBL/GenBank/DDBJ databases">
        <authorList>
            <person name="Magalhaes I.L.F."/>
            <person name="Oliveira U."/>
            <person name="Santos F.R."/>
            <person name="Vidigal T.H.D.A."/>
            <person name="Brescovit A.D."/>
            <person name="Santos A.J."/>
        </authorList>
    </citation>
    <scope>NUCLEOTIDE SEQUENCE</scope>
    <source>
        <tissue evidence="1">Shoot tissue taken approximately 20 cm above the soil surface</tissue>
    </source>
</reference>
<name>A0A0A9FC79_ARUDO</name>
<dbReference type="EMBL" id="GBRH01189062">
    <property type="protein sequence ID" value="JAE08834.1"/>
    <property type="molecule type" value="Transcribed_RNA"/>
</dbReference>
<dbReference type="AlphaFoldDB" id="A0A0A9FC79"/>
<reference evidence="1" key="2">
    <citation type="journal article" date="2015" name="Data Brief">
        <title>Shoot transcriptome of the giant reed, Arundo donax.</title>
        <authorList>
            <person name="Barrero R.A."/>
            <person name="Guerrero F.D."/>
            <person name="Moolhuijzen P."/>
            <person name="Goolsby J.A."/>
            <person name="Tidwell J."/>
            <person name="Bellgard S.E."/>
            <person name="Bellgard M.I."/>
        </authorList>
    </citation>
    <scope>NUCLEOTIDE SEQUENCE</scope>
    <source>
        <tissue evidence="1">Shoot tissue taken approximately 20 cm above the soil surface</tissue>
    </source>
</reference>
<sequence length="42" mass="4706">MQLIDSIHHALPCTTNLYLSSFGNLVIFTNVTENKNKLMLGL</sequence>
<protein>
    <submittedName>
        <fullName evidence="1">Uncharacterized protein</fullName>
    </submittedName>
</protein>
<organism evidence="1">
    <name type="scientific">Arundo donax</name>
    <name type="common">Giant reed</name>
    <name type="synonym">Donax arundinaceus</name>
    <dbReference type="NCBI Taxonomy" id="35708"/>
    <lineage>
        <taxon>Eukaryota</taxon>
        <taxon>Viridiplantae</taxon>
        <taxon>Streptophyta</taxon>
        <taxon>Embryophyta</taxon>
        <taxon>Tracheophyta</taxon>
        <taxon>Spermatophyta</taxon>
        <taxon>Magnoliopsida</taxon>
        <taxon>Liliopsida</taxon>
        <taxon>Poales</taxon>
        <taxon>Poaceae</taxon>
        <taxon>PACMAD clade</taxon>
        <taxon>Arundinoideae</taxon>
        <taxon>Arundineae</taxon>
        <taxon>Arundo</taxon>
    </lineage>
</organism>